<comment type="similarity">
    <text evidence="1 3">Belongs to the ETS family.</text>
</comment>
<dbReference type="PRINTS" id="PR00454">
    <property type="entry name" value="ETSDOMAIN"/>
</dbReference>
<proteinExistence type="inferred from homology"/>
<evidence type="ECO:0000313" key="5">
    <source>
        <dbReference type="EMBL" id="VDM40522.1"/>
    </source>
</evidence>
<keyword evidence="6" id="KW-1185">Reference proteome</keyword>
<dbReference type="Proteomes" id="UP000050794">
    <property type="component" value="Unassembled WGS sequence"/>
</dbReference>
<feature type="domain" description="ETS" evidence="4">
    <location>
        <begin position="1"/>
        <end position="61"/>
    </location>
</feature>
<dbReference type="InterPro" id="IPR046328">
    <property type="entry name" value="ETS_fam"/>
</dbReference>
<dbReference type="GO" id="GO:0030154">
    <property type="term" value="P:cell differentiation"/>
    <property type="evidence" value="ECO:0007669"/>
    <property type="project" value="TreeGrafter"/>
</dbReference>
<comment type="subcellular location">
    <subcellularLocation>
        <location evidence="3">Nucleus</location>
    </subcellularLocation>
</comment>
<evidence type="ECO:0000256" key="3">
    <source>
        <dbReference type="RuleBase" id="RU004019"/>
    </source>
</evidence>
<dbReference type="GO" id="GO:0043565">
    <property type="term" value="F:sequence-specific DNA binding"/>
    <property type="evidence" value="ECO:0007669"/>
    <property type="project" value="InterPro"/>
</dbReference>
<dbReference type="PROSITE" id="PS50061">
    <property type="entry name" value="ETS_DOMAIN_3"/>
    <property type="match status" value="1"/>
</dbReference>
<dbReference type="GO" id="GO:0000981">
    <property type="term" value="F:DNA-binding transcription factor activity, RNA polymerase II-specific"/>
    <property type="evidence" value="ECO:0007669"/>
    <property type="project" value="TreeGrafter"/>
</dbReference>
<reference evidence="7" key="1">
    <citation type="submission" date="2016-06" db="UniProtKB">
        <authorList>
            <consortium name="WormBaseParasite"/>
        </authorList>
    </citation>
    <scope>IDENTIFICATION</scope>
</reference>
<sequence>MEEERRDKGVQFIDPEAVAKLWGIRKRKPSMNYDKLSRALRYYYGKGIVKNNKDNRARGTY</sequence>
<dbReference type="GO" id="GO:0005634">
    <property type="term" value="C:nucleus"/>
    <property type="evidence" value="ECO:0007669"/>
    <property type="project" value="UniProtKB-SubCell"/>
</dbReference>
<dbReference type="SMART" id="SM00413">
    <property type="entry name" value="ETS"/>
    <property type="match status" value="1"/>
</dbReference>
<keyword evidence="3" id="KW-0539">Nucleus</keyword>
<organism evidence="6 7">
    <name type="scientific">Toxocara canis</name>
    <name type="common">Canine roundworm</name>
    <dbReference type="NCBI Taxonomy" id="6265"/>
    <lineage>
        <taxon>Eukaryota</taxon>
        <taxon>Metazoa</taxon>
        <taxon>Ecdysozoa</taxon>
        <taxon>Nematoda</taxon>
        <taxon>Chromadorea</taxon>
        <taxon>Rhabditida</taxon>
        <taxon>Spirurina</taxon>
        <taxon>Ascaridomorpha</taxon>
        <taxon>Ascaridoidea</taxon>
        <taxon>Toxocaridae</taxon>
        <taxon>Toxocara</taxon>
    </lineage>
</organism>
<dbReference type="InterPro" id="IPR036390">
    <property type="entry name" value="WH_DNA-bd_sf"/>
</dbReference>
<dbReference type="SUPFAM" id="SSF46785">
    <property type="entry name" value="Winged helix' DNA-binding domain"/>
    <property type="match status" value="1"/>
</dbReference>
<dbReference type="InterPro" id="IPR000418">
    <property type="entry name" value="Ets_dom"/>
</dbReference>
<evidence type="ECO:0000256" key="1">
    <source>
        <dbReference type="ARBA" id="ARBA00005562"/>
    </source>
</evidence>
<dbReference type="AlphaFoldDB" id="A0A183UL31"/>
<keyword evidence="2 3" id="KW-0238">DNA-binding</keyword>
<dbReference type="Gene3D" id="1.10.10.10">
    <property type="entry name" value="Winged helix-like DNA-binding domain superfamily/Winged helix DNA-binding domain"/>
    <property type="match status" value="1"/>
</dbReference>
<evidence type="ECO:0000256" key="2">
    <source>
        <dbReference type="ARBA" id="ARBA00023125"/>
    </source>
</evidence>
<evidence type="ECO:0000259" key="4">
    <source>
        <dbReference type="PROSITE" id="PS50061"/>
    </source>
</evidence>
<accession>A0A183UL31</accession>
<name>A0A183UL31_TOXCA</name>
<dbReference type="WBParaSite" id="TCNE_0000920101-mRNA-1">
    <property type="protein sequence ID" value="TCNE_0000920101-mRNA-1"/>
    <property type="gene ID" value="TCNE_0000920101"/>
</dbReference>
<dbReference type="InterPro" id="IPR036388">
    <property type="entry name" value="WH-like_DNA-bd_sf"/>
</dbReference>
<dbReference type="PROSITE" id="PS00346">
    <property type="entry name" value="ETS_DOMAIN_2"/>
    <property type="match status" value="1"/>
</dbReference>
<dbReference type="EMBL" id="UYWY01020106">
    <property type="protein sequence ID" value="VDM40522.1"/>
    <property type="molecule type" value="Genomic_DNA"/>
</dbReference>
<evidence type="ECO:0000313" key="6">
    <source>
        <dbReference type="Proteomes" id="UP000050794"/>
    </source>
</evidence>
<evidence type="ECO:0000313" key="7">
    <source>
        <dbReference type="WBParaSite" id="TCNE_0000920101-mRNA-1"/>
    </source>
</evidence>
<dbReference type="PANTHER" id="PTHR11849">
    <property type="entry name" value="ETS"/>
    <property type="match status" value="1"/>
</dbReference>
<gene>
    <name evidence="5" type="ORF">TCNE_LOCUS9201</name>
</gene>
<protein>
    <submittedName>
        <fullName evidence="7">ETS domain-containing protein</fullName>
    </submittedName>
</protein>
<dbReference type="Pfam" id="PF00178">
    <property type="entry name" value="Ets"/>
    <property type="match status" value="1"/>
</dbReference>
<reference evidence="5 6" key="2">
    <citation type="submission" date="2018-11" db="EMBL/GenBank/DDBJ databases">
        <authorList>
            <consortium name="Pathogen Informatics"/>
        </authorList>
    </citation>
    <scope>NUCLEOTIDE SEQUENCE [LARGE SCALE GENOMIC DNA]</scope>
</reference>